<evidence type="ECO:0000313" key="3">
    <source>
        <dbReference type="EMBL" id="KAF3810969.1"/>
    </source>
</evidence>
<dbReference type="AlphaFoldDB" id="A0A8H4CVL2"/>
<protein>
    <submittedName>
        <fullName evidence="3">Uncharacterized protein</fullName>
    </submittedName>
</protein>
<proteinExistence type="predicted"/>
<evidence type="ECO:0000256" key="2">
    <source>
        <dbReference type="SAM" id="SignalP"/>
    </source>
</evidence>
<keyword evidence="4" id="KW-1185">Reference proteome</keyword>
<name>A0A8H4CVL2_COLGL</name>
<reference evidence="3" key="2">
    <citation type="submission" date="2020-03" db="EMBL/GenBank/DDBJ databases">
        <authorList>
            <person name="Fu F.-F."/>
            <person name="Chen J."/>
        </authorList>
    </citation>
    <scope>NUCLEOTIDE SEQUENCE</scope>
    <source>
        <strain evidence="3">Lc1</strain>
    </source>
</reference>
<feature type="compositionally biased region" description="Polar residues" evidence="1">
    <location>
        <begin position="62"/>
        <end position="71"/>
    </location>
</feature>
<dbReference type="GeneID" id="69010309"/>
<sequence>MGRSVMLTLVAFSSATTSPQVEEAAPVPGGTPQAKRMMKRTRQMAPMARLPFTPTKRAKSVATGSGTNDTPSYEEARENVRQAASYILRTT</sequence>
<evidence type="ECO:0000313" key="4">
    <source>
        <dbReference type="Proteomes" id="UP000613401"/>
    </source>
</evidence>
<dbReference type="Proteomes" id="UP000613401">
    <property type="component" value="Unassembled WGS sequence"/>
</dbReference>
<dbReference type="EMBL" id="WVTB01000009">
    <property type="protein sequence ID" value="KAF3810969.1"/>
    <property type="molecule type" value="Genomic_DNA"/>
</dbReference>
<comment type="caution">
    <text evidence="3">The sequence shown here is derived from an EMBL/GenBank/DDBJ whole genome shotgun (WGS) entry which is preliminary data.</text>
</comment>
<accession>A0A8H4CVL2</accession>
<gene>
    <name evidence="3" type="ORF">GCG54_00003148</name>
</gene>
<dbReference type="RefSeq" id="XP_045270128.1">
    <property type="nucleotide sequence ID" value="XM_045403225.1"/>
</dbReference>
<keyword evidence="2" id="KW-0732">Signal</keyword>
<organism evidence="3 4">
    <name type="scientific">Colletotrichum gloeosporioides</name>
    <name type="common">Anthracnose fungus</name>
    <name type="synonym">Glomerella cingulata</name>
    <dbReference type="NCBI Taxonomy" id="474922"/>
    <lineage>
        <taxon>Eukaryota</taxon>
        <taxon>Fungi</taxon>
        <taxon>Dikarya</taxon>
        <taxon>Ascomycota</taxon>
        <taxon>Pezizomycotina</taxon>
        <taxon>Sordariomycetes</taxon>
        <taxon>Hypocreomycetidae</taxon>
        <taxon>Glomerellales</taxon>
        <taxon>Glomerellaceae</taxon>
        <taxon>Colletotrichum</taxon>
        <taxon>Colletotrichum gloeosporioides species complex</taxon>
    </lineage>
</organism>
<feature type="region of interest" description="Disordered" evidence="1">
    <location>
        <begin position="15"/>
        <end position="77"/>
    </location>
</feature>
<feature type="signal peptide" evidence="2">
    <location>
        <begin position="1"/>
        <end position="15"/>
    </location>
</feature>
<reference evidence="3" key="1">
    <citation type="journal article" date="2020" name="Phytopathology">
        <title>Genome sequence and comparative analysis of Colletotrichum gloeosporioides isolated from Liriodendron leaves.</title>
        <authorList>
            <person name="Fu F.F."/>
            <person name="Hao Z."/>
            <person name="Wang P."/>
            <person name="Lu Y."/>
            <person name="Xue L.J."/>
            <person name="Wei G."/>
            <person name="Tian Y."/>
            <person name="Baishi H."/>
            <person name="Xu H."/>
            <person name="Shi J."/>
            <person name="Cheng T."/>
            <person name="Wang G."/>
            <person name="Yi Y."/>
            <person name="Chen J."/>
        </authorList>
    </citation>
    <scope>NUCLEOTIDE SEQUENCE</scope>
    <source>
        <strain evidence="3">Lc1</strain>
    </source>
</reference>
<feature type="chain" id="PRO_5034074814" evidence="2">
    <location>
        <begin position="16"/>
        <end position="91"/>
    </location>
</feature>
<evidence type="ECO:0000256" key="1">
    <source>
        <dbReference type="SAM" id="MobiDB-lite"/>
    </source>
</evidence>